<sequence length="83" mass="8684">MKFVAATIAALAGLALGSPTAIEACTPATYRCDHNTATGKPGWDVCDTSGKWVFAGYCPPDTVCKFNAQNGSPYCVPPTFHIS</sequence>
<dbReference type="AlphaFoldDB" id="A0AAJ0D0B2"/>
<comment type="caution">
    <text evidence="2">The sequence shown here is derived from an EMBL/GenBank/DDBJ whole genome shotgun (WGS) entry which is preliminary data.</text>
</comment>
<feature type="chain" id="PRO_5042480171" evidence="1">
    <location>
        <begin position="18"/>
        <end position="83"/>
    </location>
</feature>
<dbReference type="EMBL" id="JASWJB010000018">
    <property type="protein sequence ID" value="KAK2612277.1"/>
    <property type="molecule type" value="Genomic_DNA"/>
</dbReference>
<keyword evidence="3" id="KW-1185">Reference proteome</keyword>
<proteinExistence type="predicted"/>
<accession>A0AAJ0D0B2</accession>
<organism evidence="2 3">
    <name type="scientific">Conoideocrella luteorostrata</name>
    <dbReference type="NCBI Taxonomy" id="1105319"/>
    <lineage>
        <taxon>Eukaryota</taxon>
        <taxon>Fungi</taxon>
        <taxon>Dikarya</taxon>
        <taxon>Ascomycota</taxon>
        <taxon>Pezizomycotina</taxon>
        <taxon>Sordariomycetes</taxon>
        <taxon>Hypocreomycetidae</taxon>
        <taxon>Hypocreales</taxon>
        <taxon>Clavicipitaceae</taxon>
        <taxon>Conoideocrella</taxon>
    </lineage>
</organism>
<dbReference type="Proteomes" id="UP001251528">
    <property type="component" value="Unassembled WGS sequence"/>
</dbReference>
<evidence type="ECO:0000256" key="1">
    <source>
        <dbReference type="SAM" id="SignalP"/>
    </source>
</evidence>
<evidence type="ECO:0000313" key="3">
    <source>
        <dbReference type="Proteomes" id="UP001251528"/>
    </source>
</evidence>
<name>A0AAJ0D0B2_9HYPO</name>
<reference evidence="2" key="1">
    <citation type="submission" date="2023-06" db="EMBL/GenBank/DDBJ databases">
        <title>Conoideocrella luteorostrata (Hypocreales: Clavicipitaceae), a potential biocontrol fungus for elongate hemlock scale in United States Christmas tree production areas.</title>
        <authorList>
            <person name="Barrett H."/>
            <person name="Lovett B."/>
            <person name="Macias A.M."/>
            <person name="Stajich J.E."/>
            <person name="Kasson M.T."/>
        </authorList>
    </citation>
    <scope>NUCLEOTIDE SEQUENCE</scope>
    <source>
        <strain evidence="2">ARSEF 14590</strain>
    </source>
</reference>
<evidence type="ECO:0000313" key="2">
    <source>
        <dbReference type="EMBL" id="KAK2612277.1"/>
    </source>
</evidence>
<gene>
    <name evidence="2" type="ORF">QQS21_001703</name>
</gene>
<keyword evidence="1" id="KW-0732">Signal</keyword>
<protein>
    <submittedName>
        <fullName evidence="2">Uncharacterized protein</fullName>
    </submittedName>
</protein>
<feature type="signal peptide" evidence="1">
    <location>
        <begin position="1"/>
        <end position="17"/>
    </location>
</feature>